<dbReference type="AlphaFoldDB" id="A0A2Z6EZ94"/>
<proteinExistence type="predicted"/>
<evidence type="ECO:0000313" key="1">
    <source>
        <dbReference type="EMBL" id="BBE10955.1"/>
    </source>
</evidence>
<dbReference type="EMBL" id="AP017372">
    <property type="protein sequence ID" value="BBE10955.1"/>
    <property type="molecule type" value="Genomic_DNA"/>
</dbReference>
<dbReference type="Proteomes" id="UP000218890">
    <property type="component" value="Chromosome"/>
</dbReference>
<gene>
    <name evidence="1" type="ORF">HH1059_03200</name>
</gene>
<name>A0A2Z6EZ94_HALHR</name>
<keyword evidence="2" id="KW-1185">Reference proteome</keyword>
<protein>
    <submittedName>
        <fullName evidence="1">Uncharacterized protein</fullName>
    </submittedName>
</protein>
<reference evidence="1" key="1">
    <citation type="submission" date="2016-02" db="EMBL/GenBank/DDBJ databases">
        <title>Halorhodospira halochloris DSM-1059 complete genome, version 2.</title>
        <authorList>
            <person name="Tsukatani Y."/>
        </authorList>
    </citation>
    <scope>NUCLEOTIDE SEQUENCE</scope>
    <source>
        <strain evidence="1">DSM 1059</strain>
    </source>
</reference>
<evidence type="ECO:0000313" key="2">
    <source>
        <dbReference type="Proteomes" id="UP000218890"/>
    </source>
</evidence>
<sequence length="77" mass="8418">MSRQGGVRDYASQGTDAVMGRARWGSVSKDAAIPRAPSRALWRRSECSKGAFSKGHTKPPRPIYYMLGPLESSYDVG</sequence>
<organism evidence="1 2">
    <name type="scientific">Halorhodospira halochloris</name>
    <name type="common">Ectothiorhodospira halochloris</name>
    <dbReference type="NCBI Taxonomy" id="1052"/>
    <lineage>
        <taxon>Bacteria</taxon>
        <taxon>Pseudomonadati</taxon>
        <taxon>Pseudomonadota</taxon>
        <taxon>Gammaproteobacteria</taxon>
        <taxon>Chromatiales</taxon>
        <taxon>Ectothiorhodospiraceae</taxon>
        <taxon>Halorhodospira</taxon>
    </lineage>
</organism>
<accession>A0A2Z6EZ94</accession>
<dbReference type="KEGG" id="hhk:HH1059_03200"/>